<gene>
    <name evidence="2" type="ORF">BFP71_02575</name>
</gene>
<accession>A0A1E5T5F2</accession>
<evidence type="ECO:0000256" key="1">
    <source>
        <dbReference type="SAM" id="SignalP"/>
    </source>
</evidence>
<dbReference type="STRING" id="1563681.BFP71_02575"/>
<dbReference type="EMBL" id="MDGQ01000003">
    <property type="protein sequence ID" value="OEK06576.1"/>
    <property type="molecule type" value="Genomic_DNA"/>
</dbReference>
<protein>
    <submittedName>
        <fullName evidence="2">Uncharacterized protein</fullName>
    </submittedName>
</protein>
<proteinExistence type="predicted"/>
<comment type="caution">
    <text evidence="2">The sequence shown here is derived from an EMBL/GenBank/DDBJ whole genome shotgun (WGS) entry which is preliminary data.</text>
</comment>
<feature type="signal peptide" evidence="1">
    <location>
        <begin position="1"/>
        <end position="19"/>
    </location>
</feature>
<evidence type="ECO:0000313" key="3">
    <source>
        <dbReference type="Proteomes" id="UP000095552"/>
    </source>
</evidence>
<keyword evidence="3" id="KW-1185">Reference proteome</keyword>
<name>A0A1E5T5F2_9BACT</name>
<dbReference type="AlphaFoldDB" id="A0A1E5T5F2"/>
<dbReference type="OrthoDB" id="1523672at2"/>
<dbReference type="Proteomes" id="UP000095552">
    <property type="component" value="Unassembled WGS sequence"/>
</dbReference>
<feature type="chain" id="PRO_5009186083" evidence="1">
    <location>
        <begin position="20"/>
        <end position="271"/>
    </location>
</feature>
<evidence type="ECO:0000313" key="2">
    <source>
        <dbReference type="EMBL" id="OEK06576.1"/>
    </source>
</evidence>
<keyword evidence="1" id="KW-0732">Signal</keyword>
<dbReference type="RefSeq" id="WP_069833888.1">
    <property type="nucleotide sequence ID" value="NZ_MDGQ01000003.1"/>
</dbReference>
<organism evidence="2 3">
    <name type="scientific">Roseivirga misakiensis</name>
    <dbReference type="NCBI Taxonomy" id="1563681"/>
    <lineage>
        <taxon>Bacteria</taxon>
        <taxon>Pseudomonadati</taxon>
        <taxon>Bacteroidota</taxon>
        <taxon>Cytophagia</taxon>
        <taxon>Cytophagales</taxon>
        <taxon>Roseivirgaceae</taxon>
        <taxon>Roseivirga</taxon>
    </lineage>
</organism>
<sequence length="271" mass="30295">MKNILVFLLIGLLTQNVSAQNDAYFTKTAAIDGLSTEWSKDLLNFDRETAFTTAVRNDTENLYILFQTDDQMAIDKLLAAGMEVSFKAKTKPKLNAKLKFPLVTEEDNAGDSSEKRVLSEGVDAAVLLKANRELQVRSKKEAQLNGFDAGNGRKSLIDLEGIEMALAIDETVEKPVFSYELKIALSKLYGPNSNWDKVYKTALMINITVKGIEIPFKTDDYVKTGGAINNRSKERGVPAGVEKPEAYQYKLKDSKYMTRDQNVKLKYALSR</sequence>
<reference evidence="2 3" key="1">
    <citation type="submission" date="2016-08" db="EMBL/GenBank/DDBJ databases">
        <title>Draft genome of Fabibacter sp. strain SK-8.</title>
        <authorList>
            <person name="Wong S.-K."/>
            <person name="Hamasaki K."/>
            <person name="Yoshizawa S."/>
        </authorList>
    </citation>
    <scope>NUCLEOTIDE SEQUENCE [LARGE SCALE GENOMIC DNA]</scope>
    <source>
        <strain evidence="2 3">SK-8</strain>
    </source>
</reference>